<dbReference type="AlphaFoldDB" id="H0EAA8"/>
<name>H0EAA8_9ACTN</name>
<evidence type="ECO:0000313" key="2">
    <source>
        <dbReference type="Proteomes" id="UP000005143"/>
    </source>
</evidence>
<dbReference type="Proteomes" id="UP000005143">
    <property type="component" value="Unassembled WGS sequence"/>
</dbReference>
<dbReference type="RefSeq" id="WP_007578218.1">
    <property type="nucleotide sequence ID" value="NZ_AGUD01000292.1"/>
</dbReference>
<protein>
    <submittedName>
        <fullName evidence="1">Uncharacterized protein</fullName>
    </submittedName>
</protein>
<reference evidence="1 2" key="1">
    <citation type="journal article" date="2013" name="Biodegradation">
        <title>Quantitative proteomic analysis of ibuprofen-degrading Patulibacter sp. strain I11.</title>
        <authorList>
            <person name="Almeida B."/>
            <person name="Kjeldal H."/>
            <person name="Lolas I."/>
            <person name="Knudsen A.D."/>
            <person name="Carvalho G."/>
            <person name="Nielsen K.L."/>
            <person name="Barreto Crespo M.T."/>
            <person name="Stensballe A."/>
            <person name="Nielsen J.L."/>
        </authorList>
    </citation>
    <scope>NUCLEOTIDE SEQUENCE [LARGE SCALE GENOMIC DNA]</scope>
    <source>
        <strain evidence="1 2">I11</strain>
    </source>
</reference>
<comment type="caution">
    <text evidence="1">The sequence shown here is derived from an EMBL/GenBank/DDBJ whole genome shotgun (WGS) entry which is preliminary data.</text>
</comment>
<organism evidence="1 2">
    <name type="scientific">Patulibacter medicamentivorans</name>
    <dbReference type="NCBI Taxonomy" id="1097667"/>
    <lineage>
        <taxon>Bacteria</taxon>
        <taxon>Bacillati</taxon>
        <taxon>Actinomycetota</taxon>
        <taxon>Thermoleophilia</taxon>
        <taxon>Solirubrobacterales</taxon>
        <taxon>Patulibacteraceae</taxon>
        <taxon>Patulibacter</taxon>
    </lineage>
</organism>
<accession>H0EAA8</accession>
<sequence length="92" mass="9636">MTTGRLIILASCIGLLVGAGQALGPWGLLGVSVLVLLIGIAVRDQDDQLVLDTRRDLMADLDRALARRGADVAAEAQDFLNQQRRLGGPSGG</sequence>
<evidence type="ECO:0000313" key="1">
    <source>
        <dbReference type="EMBL" id="EHN09448.1"/>
    </source>
</evidence>
<proteinExistence type="predicted"/>
<keyword evidence="2" id="KW-1185">Reference proteome</keyword>
<dbReference type="EMBL" id="AGUD01000292">
    <property type="protein sequence ID" value="EHN09448.1"/>
    <property type="molecule type" value="Genomic_DNA"/>
</dbReference>
<gene>
    <name evidence="1" type="ORF">PAI11_37820</name>
</gene>